<dbReference type="InterPro" id="IPR023753">
    <property type="entry name" value="FAD/NAD-binding_dom"/>
</dbReference>
<dbReference type="InterPro" id="IPR041117">
    <property type="entry name" value="SoxA_A3"/>
</dbReference>
<dbReference type="Gene3D" id="3.50.50.60">
    <property type="entry name" value="FAD/NAD(P)-binding domain"/>
    <property type="match status" value="2"/>
</dbReference>
<dbReference type="PRINTS" id="PR00469">
    <property type="entry name" value="PNDRDTASEII"/>
</dbReference>
<evidence type="ECO:0000259" key="3">
    <source>
        <dbReference type="Pfam" id="PF17806"/>
    </source>
</evidence>
<dbReference type="GO" id="GO:0016491">
    <property type="term" value="F:oxidoreductase activity"/>
    <property type="evidence" value="ECO:0007669"/>
    <property type="project" value="UniProtKB-KW"/>
</dbReference>
<evidence type="ECO:0000259" key="2">
    <source>
        <dbReference type="Pfam" id="PF07992"/>
    </source>
</evidence>
<dbReference type="PANTHER" id="PTHR42949">
    <property type="entry name" value="ANAEROBIC GLYCEROL-3-PHOSPHATE DEHYDROGENASE SUBUNIT B"/>
    <property type="match status" value="1"/>
</dbReference>
<dbReference type="InterPro" id="IPR041854">
    <property type="entry name" value="BFD-like_2Fe2S-bd_dom_sf"/>
</dbReference>
<keyword evidence="1" id="KW-0560">Oxidoreductase</keyword>
<organism evidence="4 5">
    <name type="scientific">Metarhizobium album</name>
    <dbReference type="NCBI Taxonomy" id="2182425"/>
    <lineage>
        <taxon>Bacteria</taxon>
        <taxon>Pseudomonadati</taxon>
        <taxon>Pseudomonadota</taxon>
        <taxon>Alphaproteobacteria</taxon>
        <taxon>Hyphomicrobiales</taxon>
        <taxon>Rhizobiaceae</taxon>
        <taxon>Metarhizobium</taxon>
    </lineage>
</organism>
<dbReference type="Gene3D" id="1.10.10.1100">
    <property type="entry name" value="BFD-like [2Fe-2S]-binding domain"/>
    <property type="match status" value="1"/>
</dbReference>
<dbReference type="PIRSF" id="PIRSF037495">
    <property type="entry name" value="Opine_OX_OoxA/HcnB"/>
    <property type="match status" value="1"/>
</dbReference>
<dbReference type="EMBL" id="QFBC01000014">
    <property type="protein sequence ID" value="PWE53703.1"/>
    <property type="molecule type" value="Genomic_DNA"/>
</dbReference>
<protein>
    <submittedName>
        <fullName evidence="4">FAD/NAD(P)-binding oxidoreductase</fullName>
    </submittedName>
</protein>
<evidence type="ECO:0000256" key="1">
    <source>
        <dbReference type="ARBA" id="ARBA00023002"/>
    </source>
</evidence>
<proteinExistence type="predicted"/>
<feature type="domain" description="FAD/NAD(P)-binding" evidence="2">
    <location>
        <begin position="6"/>
        <end position="315"/>
    </location>
</feature>
<keyword evidence="5" id="KW-1185">Reference proteome</keyword>
<feature type="domain" description="SoxA A3" evidence="3">
    <location>
        <begin position="377"/>
        <end position="456"/>
    </location>
</feature>
<dbReference type="SUPFAM" id="SSF51905">
    <property type="entry name" value="FAD/NAD(P)-binding domain"/>
    <property type="match status" value="1"/>
</dbReference>
<evidence type="ECO:0000313" key="5">
    <source>
        <dbReference type="Proteomes" id="UP000245252"/>
    </source>
</evidence>
<dbReference type="CDD" id="cd19946">
    <property type="entry name" value="GlpA-like_Fer2_BFD-like"/>
    <property type="match status" value="1"/>
</dbReference>
<dbReference type="InterPro" id="IPR017224">
    <property type="entry name" value="Opine_Oxase_asu/HCN_bsu"/>
</dbReference>
<evidence type="ECO:0000313" key="4">
    <source>
        <dbReference type="EMBL" id="PWE53703.1"/>
    </source>
</evidence>
<dbReference type="PRINTS" id="PR00368">
    <property type="entry name" value="FADPNR"/>
</dbReference>
<dbReference type="OrthoDB" id="9801699at2"/>
<name>A0A2U2DK87_9HYPH</name>
<dbReference type="InterPro" id="IPR036188">
    <property type="entry name" value="FAD/NAD-bd_sf"/>
</dbReference>
<dbReference type="AlphaFoldDB" id="A0A2U2DK87"/>
<gene>
    <name evidence="4" type="ORF">DEM27_24510</name>
</gene>
<dbReference type="InterPro" id="IPR051691">
    <property type="entry name" value="Metab_Enz_Cyan_OpOx_G3PDH"/>
</dbReference>
<dbReference type="RefSeq" id="WP_109460871.1">
    <property type="nucleotide sequence ID" value="NZ_QFBC01000014.1"/>
</dbReference>
<reference evidence="4 5" key="1">
    <citation type="submission" date="2018-05" db="EMBL/GenBank/DDBJ databases">
        <title>The draft genome of strain NS-104.</title>
        <authorList>
            <person name="Hang P."/>
            <person name="Jiang J."/>
        </authorList>
    </citation>
    <scope>NUCLEOTIDE SEQUENCE [LARGE SCALE GENOMIC DNA]</scope>
    <source>
        <strain evidence="4 5">NS-104</strain>
    </source>
</reference>
<dbReference type="Pfam" id="PF07992">
    <property type="entry name" value="Pyr_redox_2"/>
    <property type="match status" value="1"/>
</dbReference>
<accession>A0A2U2DK87</accession>
<dbReference type="Pfam" id="PF17806">
    <property type="entry name" value="SO_alpha_A3"/>
    <property type="match status" value="1"/>
</dbReference>
<comment type="caution">
    <text evidence="4">The sequence shown here is derived from an EMBL/GenBank/DDBJ whole genome shotgun (WGS) entry which is preliminary data.</text>
</comment>
<dbReference type="Proteomes" id="UP000245252">
    <property type="component" value="Unassembled WGS sequence"/>
</dbReference>
<sequence length="465" mass="49662">MNSVELLIVGAGPAGMAAAITARKAGLEVLVVDEQPAPGGQIWRGIETIAATKRGLLLGSAYLEGHPIVEAFRASGAVYEPGMQLWQVEPGFRAFVSRAGVSKVIEAEAVILATGAQERPAPFKGWTLPGVLTVGAAQILLKNSEQIPAKPVIVAGSGPLVLLYMRQLLKAGGKIAAFLDTTPPQQLKSAIRFLPSALLKAPDLLKGLSWSFALKLAGVRRIRGVNDIEALGTDRLTAIRFRTKAGVEETVETENLLVHEGVVPNVHASFAVGCAVEWRADQQCFAPTVDEWGETSQAAIYVAGDGAGIGGAKAAYLRGEIAALGVATKLGRLPSVAANKMAASARSSLRRELALRRFLDALFRPREAVFNPTDQTVVCRCEELTAGEIRNVVRLGRRDPNQIKALTRVGMGPCQGRQCGYSVTQIVAAEERRQVSDVGFYRFRPPLKPITLGELASLRDEDHAI</sequence>
<dbReference type="PANTHER" id="PTHR42949:SF3">
    <property type="entry name" value="ANAEROBIC GLYCEROL-3-PHOSPHATE DEHYDROGENASE SUBUNIT B"/>
    <property type="match status" value="1"/>
</dbReference>